<name>A0AA39HFZ3_9BILA</name>
<feature type="transmembrane region" description="Helical" evidence="2">
    <location>
        <begin position="15"/>
        <end position="41"/>
    </location>
</feature>
<dbReference type="Proteomes" id="UP001175271">
    <property type="component" value="Unassembled WGS sequence"/>
</dbReference>
<comment type="caution">
    <text evidence="3">The sequence shown here is derived from an EMBL/GenBank/DDBJ whole genome shotgun (WGS) entry which is preliminary data.</text>
</comment>
<feature type="region of interest" description="Disordered" evidence="1">
    <location>
        <begin position="49"/>
        <end position="81"/>
    </location>
</feature>
<gene>
    <name evidence="3" type="ORF">QR680_017650</name>
</gene>
<dbReference type="EMBL" id="JAUCMV010000004">
    <property type="protein sequence ID" value="KAK0404820.1"/>
    <property type="molecule type" value="Genomic_DNA"/>
</dbReference>
<dbReference type="AlphaFoldDB" id="A0AA39HFZ3"/>
<evidence type="ECO:0000313" key="4">
    <source>
        <dbReference type="Proteomes" id="UP001175271"/>
    </source>
</evidence>
<dbReference type="PROSITE" id="PS51257">
    <property type="entry name" value="PROKAR_LIPOPROTEIN"/>
    <property type="match status" value="1"/>
</dbReference>
<evidence type="ECO:0000313" key="3">
    <source>
        <dbReference type="EMBL" id="KAK0404820.1"/>
    </source>
</evidence>
<keyword evidence="2" id="KW-0812">Transmembrane</keyword>
<evidence type="ECO:0000256" key="1">
    <source>
        <dbReference type="SAM" id="MobiDB-lite"/>
    </source>
</evidence>
<evidence type="ECO:0000256" key="2">
    <source>
        <dbReference type="SAM" id="Phobius"/>
    </source>
</evidence>
<sequence length="81" mass="9368">MGIRLTRWGSEIESIAIAVIAFLLGGVIIFFSCFIITKFYLCYKYNRKRRREERGGGSRDDEDFSYAIISEEDSADREFPA</sequence>
<accession>A0AA39HFZ3</accession>
<keyword evidence="2" id="KW-1133">Transmembrane helix</keyword>
<organism evidence="3 4">
    <name type="scientific">Steinernema hermaphroditum</name>
    <dbReference type="NCBI Taxonomy" id="289476"/>
    <lineage>
        <taxon>Eukaryota</taxon>
        <taxon>Metazoa</taxon>
        <taxon>Ecdysozoa</taxon>
        <taxon>Nematoda</taxon>
        <taxon>Chromadorea</taxon>
        <taxon>Rhabditida</taxon>
        <taxon>Tylenchina</taxon>
        <taxon>Panagrolaimomorpha</taxon>
        <taxon>Strongyloidoidea</taxon>
        <taxon>Steinernematidae</taxon>
        <taxon>Steinernema</taxon>
    </lineage>
</organism>
<keyword evidence="4" id="KW-1185">Reference proteome</keyword>
<protein>
    <submittedName>
        <fullName evidence="3">Uncharacterized protein</fullName>
    </submittedName>
</protein>
<keyword evidence="2" id="KW-0472">Membrane</keyword>
<feature type="compositionally biased region" description="Acidic residues" evidence="1">
    <location>
        <begin position="60"/>
        <end position="75"/>
    </location>
</feature>
<reference evidence="3" key="1">
    <citation type="submission" date="2023-06" db="EMBL/GenBank/DDBJ databases">
        <title>Genomic analysis of the entomopathogenic nematode Steinernema hermaphroditum.</title>
        <authorList>
            <person name="Schwarz E.M."/>
            <person name="Heppert J.K."/>
            <person name="Baniya A."/>
            <person name="Schwartz H.T."/>
            <person name="Tan C.-H."/>
            <person name="Antoshechkin I."/>
            <person name="Sternberg P.W."/>
            <person name="Goodrich-Blair H."/>
            <person name="Dillman A.R."/>
        </authorList>
    </citation>
    <scope>NUCLEOTIDE SEQUENCE</scope>
    <source>
        <strain evidence="3">PS9179</strain>
        <tissue evidence="3">Whole animal</tissue>
    </source>
</reference>
<proteinExistence type="predicted"/>